<dbReference type="Gene3D" id="3.60.130.20">
    <property type="entry name" value="Oxoglutarate/iron-dependent oxygenase, C-terminal degradation domain"/>
    <property type="match status" value="1"/>
</dbReference>
<keyword evidence="1" id="KW-1133">Transmembrane helix</keyword>
<dbReference type="Pfam" id="PF10637">
    <property type="entry name" value="Ofd1_CTDD"/>
    <property type="match status" value="1"/>
</dbReference>
<dbReference type="Gene3D" id="3.40.50.720">
    <property type="entry name" value="NAD(P)-binding Rossmann-like Domain"/>
    <property type="match status" value="1"/>
</dbReference>
<gene>
    <name evidence="4" type="ORF">SCF082_LOCUS13961</name>
</gene>
<keyword evidence="1" id="KW-0812">Transmembrane</keyword>
<evidence type="ECO:0000259" key="2">
    <source>
        <dbReference type="Pfam" id="PF03807"/>
    </source>
</evidence>
<keyword evidence="1" id="KW-0472">Membrane</keyword>
<evidence type="ECO:0000313" key="5">
    <source>
        <dbReference type="Proteomes" id="UP001642464"/>
    </source>
</evidence>
<evidence type="ECO:0000313" key="4">
    <source>
        <dbReference type="EMBL" id="CAK9018162.1"/>
    </source>
</evidence>
<feature type="transmembrane region" description="Helical" evidence="1">
    <location>
        <begin position="1095"/>
        <end position="1114"/>
    </location>
</feature>
<proteinExistence type="predicted"/>
<dbReference type="Proteomes" id="UP001642464">
    <property type="component" value="Unassembled WGS sequence"/>
</dbReference>
<keyword evidence="5" id="KW-1185">Reference proteome</keyword>
<feature type="domain" description="Pyrroline-5-carboxylate reductase catalytic N-terminal" evidence="2">
    <location>
        <begin position="786"/>
        <end position="883"/>
    </location>
</feature>
<dbReference type="PANTHER" id="PTHR12117:SF0">
    <property type="entry name" value="PROLYL 3-HYDROXYLASE OGFOD1"/>
    <property type="match status" value="1"/>
</dbReference>
<dbReference type="InterPro" id="IPR051842">
    <property type="entry name" value="uS12_prolyl_hydroxylase"/>
</dbReference>
<evidence type="ECO:0000259" key="3">
    <source>
        <dbReference type="Pfam" id="PF10637"/>
    </source>
</evidence>
<comment type="caution">
    <text evidence="4">The sequence shown here is derived from an EMBL/GenBank/DDBJ whole genome shotgun (WGS) entry which is preliminary data.</text>
</comment>
<evidence type="ECO:0000256" key="1">
    <source>
        <dbReference type="SAM" id="Phobius"/>
    </source>
</evidence>
<dbReference type="InterPro" id="IPR036291">
    <property type="entry name" value="NAD(P)-bd_dom_sf"/>
</dbReference>
<dbReference type="InterPro" id="IPR019601">
    <property type="entry name" value="Oxoglutarate/Fe-dep_Oase_C"/>
</dbReference>
<dbReference type="EMBL" id="CAXAMM010008680">
    <property type="protein sequence ID" value="CAK9018162.1"/>
    <property type="molecule type" value="Genomic_DNA"/>
</dbReference>
<dbReference type="Gene3D" id="2.60.120.620">
    <property type="entry name" value="q2cbj1_9rhob like domain"/>
    <property type="match status" value="1"/>
</dbReference>
<dbReference type="InterPro" id="IPR043044">
    <property type="entry name" value="TPA1/Ofd1_C"/>
</dbReference>
<dbReference type="PANTHER" id="PTHR12117">
    <property type="entry name" value="HISTONE ACETYLTRANSFERASE COMPLEX"/>
    <property type="match status" value="1"/>
</dbReference>
<dbReference type="SUPFAM" id="SSF51735">
    <property type="entry name" value="NAD(P)-binding Rossmann-fold domains"/>
    <property type="match status" value="1"/>
</dbReference>
<protein>
    <submittedName>
        <fullName evidence="4">4-dihydroxylase TPA1 (Termination and polyadenylation protein 1) (uS12 prolyl 3)</fullName>
    </submittedName>
</protein>
<feature type="domain" description="Oxoglutarate/iron-dependent oxygenase C-terminal degradation" evidence="3">
    <location>
        <begin position="487"/>
        <end position="758"/>
    </location>
</feature>
<dbReference type="Pfam" id="PF03807">
    <property type="entry name" value="F420_oxidored"/>
    <property type="match status" value="1"/>
</dbReference>
<dbReference type="InterPro" id="IPR028939">
    <property type="entry name" value="P5C_Rdtase_cat_N"/>
</dbReference>
<organism evidence="4 5">
    <name type="scientific">Durusdinium trenchii</name>
    <dbReference type="NCBI Taxonomy" id="1381693"/>
    <lineage>
        <taxon>Eukaryota</taxon>
        <taxon>Sar</taxon>
        <taxon>Alveolata</taxon>
        <taxon>Dinophyceae</taxon>
        <taxon>Suessiales</taxon>
        <taxon>Symbiodiniaceae</taxon>
        <taxon>Durusdinium</taxon>
    </lineage>
</organism>
<name>A0ABP0JUN7_9DINO</name>
<reference evidence="4 5" key="1">
    <citation type="submission" date="2024-02" db="EMBL/GenBank/DDBJ databases">
        <authorList>
            <person name="Chen Y."/>
            <person name="Shah S."/>
            <person name="Dougan E. K."/>
            <person name="Thang M."/>
            <person name="Chan C."/>
        </authorList>
    </citation>
    <scope>NUCLEOTIDE SEQUENCE [LARGE SCALE GENOMIC DNA]</scope>
</reference>
<accession>A0ABP0JUN7</accession>
<sequence>MEQLEAALASADGSSQSWNEVYQHPKPSGSLKAYKKRFRLAQRIEKQALQSLNELELSRTSQAQAAQAATAAPPAAHDCGLASDVLEQYVAACGVDVDVGVGSLVLALNRLDTVTTLSSCSSIHVGAHEEEALVAFTASRTTAETLRQHLGEHFRDSREDVVQPRSAGQKAHSFSSYIVFSSASLPSGRPDAGQRLREMMMLAEEVNKLACSPTLLDVRPVGSPLLAQKPAPMGSEMALKASIGQQDLKCLKSMWSEGSSIISVEAFEGQKLEELRDELVGELKGLQPIETQHTVALVLPFSELSDQVSKDTCPALEVLRQTFEGDEWRRIVQEIVSSPLSGRPCCALVAVPPGGHVLPHCFGGLSRSTSEDVSFTLFLTESWWTQADGGLLELFTHPGAVTSASAALAGTAETRLVPQASRLYLYRAAAVGITRVVSDAAPQLALHGVFRGGATRAAGAGARRSWSPELLAFARCELRGPEALDSLKALESVMSADYLQEAQVESLRQKFEEESKLRLAHFLCDEAVQRIGSALQSCDLNGWEPGAGWQVLGPALERRCCSFSQKTNKPVIKKCKKNKKPKPDRSTSISKQHSAGQALALVAQTFSSPVFLAYLERLTGLTRTADGSVWIRRFRPGDYERPTCADAAQLDVTLTLETLTAGRGRSRRRSARQLRHLGGADVYAEQDAGERTAEAAGVLAGAKGVPCAPEVLLRLPLANNVLRVVLRDPQTSHSIEPLAGDARTSRWEIRLALPVQELEDLEPDELEPEEEPTGAGAICAMPSCVLGVIGVGTIASAAIKGLCNPELPKDLGLRQIVLSPRNALKAQELQESFPALVRVAESNQEVVQCSDWILLSVLPKQALAVLSELEFRKGQEVISMMAGISLSQLRQHCQATVSVAIPHLGGEEAGRQAETNGDGMENEVETTAMTLMHGYPAIAHRHGAALLLQPGKAALAIFQTLGRCVTVEDEGNFRQLMGVSGLMGNFYKQQLTVQQWLTTHGISGDTAAAWTTASFAAWAEDSGGAAEATLARLLAEQTPGGLNEKVWQLLDEDGANQALTHAMACVHRRLQDGHFDPDLAPARQRLRRQRSAQRGAFVAGAAAMAAVAAVLLALRPKL</sequence>